<gene>
    <name evidence="2" type="ORF">H7C18_12695</name>
</gene>
<dbReference type="GO" id="GO:0016740">
    <property type="term" value="F:transferase activity"/>
    <property type="evidence" value="ECO:0007669"/>
    <property type="project" value="UniProtKB-KW"/>
</dbReference>
<evidence type="ECO:0000313" key="3">
    <source>
        <dbReference type="Proteomes" id="UP000564644"/>
    </source>
</evidence>
<keyword evidence="3" id="KW-1185">Reference proteome</keyword>
<dbReference type="RefSeq" id="WP_185129444.1">
    <property type="nucleotide sequence ID" value="NZ_JACJVO010000015.1"/>
</dbReference>
<evidence type="ECO:0000259" key="1">
    <source>
        <dbReference type="Pfam" id="PF04230"/>
    </source>
</evidence>
<protein>
    <submittedName>
        <fullName evidence="2">Polysaccharide pyruvyl transferase family protein</fullName>
    </submittedName>
</protein>
<dbReference type="InterPro" id="IPR007345">
    <property type="entry name" value="Polysacch_pyruvyl_Trfase"/>
</dbReference>
<accession>A0A7X0SKQ2</accession>
<reference evidence="2 3" key="1">
    <citation type="submission" date="2020-08" db="EMBL/GenBank/DDBJ databases">
        <title>Cohnella phylogeny.</title>
        <authorList>
            <person name="Dunlap C."/>
        </authorList>
    </citation>
    <scope>NUCLEOTIDE SEQUENCE [LARGE SCALE GENOMIC DNA]</scope>
    <source>
        <strain evidence="2 3">CBP 2801</strain>
    </source>
</reference>
<sequence>MTRTVLYVGWIGFNNFGDELMRGLFEQLASDRLPPDRYGIVPAVPGVETDDLGPYDTVVLGGGSLLIAGYADLLWRAAQEGKRILVWGSGYDCIHLAKTAGGGVTLPDSIREAPEYRKRLRDLAEAASFFVVRGPWTRDYLLHQGVPPELVRVSGDPGLLAAVDREEAEAGRSGGTGTLGVNWGTVYDRMYGANESEVEDALAQVCREWIERGWRIHLYVVWGPDRKSAERLHAKIGKAAQTTLDLKLYDTPGYYNLVRGFDATLNLKLHANVISAAAGVPFVSLGYRFKCFDFVHSAGVPELIVPTSAPHLADRLNETLRAALHSGDEWREKLAAKREEARLLLTEPFEGGLL</sequence>
<evidence type="ECO:0000313" key="2">
    <source>
        <dbReference type="EMBL" id="MBB6731772.1"/>
    </source>
</evidence>
<dbReference type="EMBL" id="JACJVO010000015">
    <property type="protein sequence ID" value="MBB6731772.1"/>
    <property type="molecule type" value="Genomic_DNA"/>
</dbReference>
<dbReference type="PANTHER" id="PTHR36836">
    <property type="entry name" value="COLANIC ACID BIOSYNTHESIS PROTEIN WCAK"/>
    <property type="match status" value="1"/>
</dbReference>
<comment type="caution">
    <text evidence="2">The sequence shown here is derived from an EMBL/GenBank/DDBJ whole genome shotgun (WGS) entry which is preliminary data.</text>
</comment>
<dbReference type="PANTHER" id="PTHR36836:SF1">
    <property type="entry name" value="COLANIC ACID BIOSYNTHESIS PROTEIN WCAK"/>
    <property type="match status" value="1"/>
</dbReference>
<proteinExistence type="predicted"/>
<feature type="domain" description="Polysaccharide pyruvyl transferase" evidence="1">
    <location>
        <begin position="15"/>
        <end position="287"/>
    </location>
</feature>
<dbReference type="Proteomes" id="UP000564644">
    <property type="component" value="Unassembled WGS sequence"/>
</dbReference>
<dbReference type="Pfam" id="PF04230">
    <property type="entry name" value="PS_pyruv_trans"/>
    <property type="match status" value="1"/>
</dbReference>
<organism evidence="2 3">
    <name type="scientific">Cohnella zeiphila</name>
    <dbReference type="NCBI Taxonomy" id="2761120"/>
    <lineage>
        <taxon>Bacteria</taxon>
        <taxon>Bacillati</taxon>
        <taxon>Bacillota</taxon>
        <taxon>Bacilli</taxon>
        <taxon>Bacillales</taxon>
        <taxon>Paenibacillaceae</taxon>
        <taxon>Cohnella</taxon>
    </lineage>
</organism>
<keyword evidence="2" id="KW-0808">Transferase</keyword>
<dbReference type="AlphaFoldDB" id="A0A7X0SKQ2"/>
<name>A0A7X0SKQ2_9BACL</name>